<sequence>MNKITVLMLLFLSVFSMFSQKAVLSFKNEDVSRKTSKDAFTLSNTVTNDLTILMVERKDVYAYLFNSDFELQSEFQTELIKSKYDQALGFKLTDSQQHILFSNEKKTQFAVLTLDFKTKKSTATELDFDFNNELFIEAINYKNKLYVLSSTSEQVIIIREMTDALGFKTVTRIPINHDDVNLRERKSYSSFSFAGTLKTNIQKIDPRVPNAIEQTSRANKMYQYDNLVFLTFEIEDIGTLAFTINFDDFSHSTKIYEYPTGKLGDLKRYNSYMSPEYFYQIASSRDEMRFIINDISGTPIKEFFVKKDAHITFKNTPIIQEGATAVPFVNRRELEESSKYLRKISTGDLGLTVLFQDNHYYITLGGNKEISTGGSMMMTGGMVTAGTTHVVTINPTHYSYSSYTSSKSTYFTSKFDSDFNHVKGKVSENVFEKIKKFSHNYKYITAEDVFFHHNQLYYGSFDLKNATYSLVPFK</sequence>
<dbReference type="Proteomes" id="UP000198705">
    <property type="component" value="Unassembled WGS sequence"/>
</dbReference>
<gene>
    <name evidence="2" type="ORF">SAMN04487989_101912</name>
</gene>
<protein>
    <submittedName>
        <fullName evidence="2">Uncharacterized protein</fullName>
    </submittedName>
</protein>
<keyword evidence="1" id="KW-0732">Signal</keyword>
<dbReference type="AlphaFoldDB" id="A0A1I4ZM75"/>
<dbReference type="RefSeq" id="WP_143094889.1">
    <property type="nucleotide sequence ID" value="NZ_FOVN01000001.1"/>
</dbReference>
<proteinExistence type="predicted"/>
<dbReference type="STRING" id="649333.SAMN04487989_101912"/>
<organism evidence="2 3">
    <name type="scientific">Bizionia echini</name>
    <dbReference type="NCBI Taxonomy" id="649333"/>
    <lineage>
        <taxon>Bacteria</taxon>
        <taxon>Pseudomonadati</taxon>
        <taxon>Bacteroidota</taxon>
        <taxon>Flavobacteriia</taxon>
        <taxon>Flavobacteriales</taxon>
        <taxon>Flavobacteriaceae</taxon>
        <taxon>Bizionia</taxon>
    </lineage>
</organism>
<dbReference type="OrthoDB" id="912496at2"/>
<reference evidence="3" key="1">
    <citation type="submission" date="2016-10" db="EMBL/GenBank/DDBJ databases">
        <authorList>
            <person name="Varghese N."/>
            <person name="Submissions S."/>
        </authorList>
    </citation>
    <scope>NUCLEOTIDE SEQUENCE [LARGE SCALE GENOMIC DNA]</scope>
    <source>
        <strain evidence="3">DSM 23925</strain>
    </source>
</reference>
<keyword evidence="3" id="KW-1185">Reference proteome</keyword>
<evidence type="ECO:0000256" key="1">
    <source>
        <dbReference type="SAM" id="SignalP"/>
    </source>
</evidence>
<feature type="chain" id="PRO_5011470450" evidence="1">
    <location>
        <begin position="22"/>
        <end position="474"/>
    </location>
</feature>
<dbReference type="EMBL" id="FOVN01000001">
    <property type="protein sequence ID" value="SFN51069.1"/>
    <property type="molecule type" value="Genomic_DNA"/>
</dbReference>
<feature type="signal peptide" evidence="1">
    <location>
        <begin position="1"/>
        <end position="21"/>
    </location>
</feature>
<name>A0A1I4ZM75_9FLAO</name>
<evidence type="ECO:0000313" key="2">
    <source>
        <dbReference type="EMBL" id="SFN51069.1"/>
    </source>
</evidence>
<evidence type="ECO:0000313" key="3">
    <source>
        <dbReference type="Proteomes" id="UP000198705"/>
    </source>
</evidence>
<accession>A0A1I4ZM75</accession>